<dbReference type="PIRSF" id="PIRSF001357">
    <property type="entry name" value="DeoC"/>
    <property type="match status" value="1"/>
</dbReference>
<keyword evidence="4 8" id="KW-0456">Lyase</keyword>
<comment type="pathway">
    <text evidence="1">Carbohydrate degradation; 2-deoxy-D-ribose 1-phosphate degradation; D-glyceraldehyde 3-phosphate and acetaldehyde from 2-deoxy-alpha-D-ribose 1-phosphate: step 2/2.</text>
</comment>
<evidence type="ECO:0000256" key="1">
    <source>
        <dbReference type="ARBA" id="ARBA00004816"/>
    </source>
</evidence>
<dbReference type="NCBIfam" id="TIGR00126">
    <property type="entry name" value="deoC"/>
    <property type="match status" value="1"/>
</dbReference>
<dbReference type="PANTHER" id="PTHR10889:SF3">
    <property type="entry name" value="DEOXYRIBOSE-PHOSPHATE ALDOLASE"/>
    <property type="match status" value="1"/>
</dbReference>
<gene>
    <name evidence="8" type="primary">deoC</name>
    <name evidence="8" type="ORF">RM190_07645</name>
</gene>
<proteinExistence type="inferred from homology"/>
<dbReference type="InterPro" id="IPR013785">
    <property type="entry name" value="Aldolase_TIM"/>
</dbReference>
<dbReference type="InterPro" id="IPR011343">
    <property type="entry name" value="DeoC"/>
</dbReference>
<name>A0ABU3EBY5_9RHOB</name>
<dbReference type="EC" id="4.1.2.4" evidence="3 7"/>
<evidence type="ECO:0000256" key="6">
    <source>
        <dbReference type="ARBA" id="ARBA00048791"/>
    </source>
</evidence>
<dbReference type="InterPro" id="IPR002915">
    <property type="entry name" value="DeoC/FbaB/LacD_aldolase"/>
</dbReference>
<dbReference type="CDD" id="cd00959">
    <property type="entry name" value="DeoC"/>
    <property type="match status" value="1"/>
</dbReference>
<evidence type="ECO:0000313" key="8">
    <source>
        <dbReference type="EMBL" id="MDT1061728.1"/>
    </source>
</evidence>
<evidence type="ECO:0000256" key="5">
    <source>
        <dbReference type="ARBA" id="ARBA00023270"/>
    </source>
</evidence>
<evidence type="ECO:0000256" key="7">
    <source>
        <dbReference type="NCBIfam" id="TIGR00126"/>
    </source>
</evidence>
<protein>
    <recommendedName>
        <fullName evidence="3 7">Deoxyribose-phosphate aldolase</fullName>
        <ecNumber evidence="3 7">4.1.2.4</ecNumber>
    </recommendedName>
</protein>
<keyword evidence="5" id="KW-0704">Schiff base</keyword>
<evidence type="ECO:0000256" key="3">
    <source>
        <dbReference type="ARBA" id="ARBA00012515"/>
    </source>
</evidence>
<comment type="similarity">
    <text evidence="2">Belongs to the DeoC/FbaB aldolase family. DeoC type 2 subfamily.</text>
</comment>
<evidence type="ECO:0000256" key="2">
    <source>
        <dbReference type="ARBA" id="ARBA00009473"/>
    </source>
</evidence>
<sequence length="319" mass="34458">MKDEAPGRRNPGTALHREWFETIRVNTPASERRAASLPQRRSLKKEWQAAWLLNAVRCIDLTTLSGDDTSDRVARLCAKARQPIDAGQLSALGIEGLTTGAVCVYPTMVSAAKRALDGSGVPVASVATGFPAGLMPLELRLAEIRYALDQGADEIDIVISRAHVLQGDWSALYDELCAMREACGGALMKSILATGELKTLENVAKASHVAMQAGSDFIKTSTGKEPVNATLPVSLTMLRAIRDYRDQTGFAVGFKPAGGLRTAKDALNWQVLMVEELGRDWLRPNLFRIGASSLLGDIERQISHHVTGRYAASHRLAAG</sequence>
<keyword evidence="9" id="KW-1185">Reference proteome</keyword>
<reference evidence="9" key="1">
    <citation type="submission" date="2023-07" db="EMBL/GenBank/DDBJ databases">
        <title>Characterization of two Paracoccaceae strains isolated from Phycosphere and proposal of Xinfangfangia lacusdiani sp. nov.</title>
        <authorList>
            <person name="Deng Y."/>
            <person name="Zhang Y.Q."/>
        </authorList>
    </citation>
    <scope>NUCLEOTIDE SEQUENCE [LARGE SCALE GENOMIC DNA]</scope>
    <source>
        <strain evidence="9">CPCC 101403</strain>
    </source>
</reference>
<accession>A0ABU3EBY5</accession>
<evidence type="ECO:0000313" key="9">
    <source>
        <dbReference type="Proteomes" id="UP001251085"/>
    </source>
</evidence>
<dbReference type="SUPFAM" id="SSF51569">
    <property type="entry name" value="Aldolase"/>
    <property type="match status" value="1"/>
</dbReference>
<dbReference type="Pfam" id="PF01791">
    <property type="entry name" value="DeoC"/>
    <property type="match status" value="1"/>
</dbReference>
<dbReference type="RefSeq" id="WP_311758828.1">
    <property type="nucleotide sequence ID" value="NZ_JAVRQI010000005.1"/>
</dbReference>
<dbReference type="PANTHER" id="PTHR10889">
    <property type="entry name" value="DEOXYRIBOSE-PHOSPHATE ALDOLASE"/>
    <property type="match status" value="1"/>
</dbReference>
<dbReference type="EMBL" id="JAVRQI010000005">
    <property type="protein sequence ID" value="MDT1061728.1"/>
    <property type="molecule type" value="Genomic_DNA"/>
</dbReference>
<dbReference type="SMART" id="SM01133">
    <property type="entry name" value="DeoC"/>
    <property type="match status" value="1"/>
</dbReference>
<comment type="catalytic activity">
    <reaction evidence="6">
        <text>2-deoxy-D-ribose 5-phosphate = D-glyceraldehyde 3-phosphate + acetaldehyde</text>
        <dbReference type="Rhea" id="RHEA:12821"/>
        <dbReference type="ChEBI" id="CHEBI:15343"/>
        <dbReference type="ChEBI" id="CHEBI:59776"/>
        <dbReference type="ChEBI" id="CHEBI:62877"/>
        <dbReference type="EC" id="4.1.2.4"/>
    </reaction>
</comment>
<evidence type="ECO:0000256" key="4">
    <source>
        <dbReference type="ARBA" id="ARBA00023239"/>
    </source>
</evidence>
<dbReference type="GO" id="GO:0004139">
    <property type="term" value="F:deoxyribose-phosphate aldolase activity"/>
    <property type="evidence" value="ECO:0007669"/>
    <property type="project" value="UniProtKB-EC"/>
</dbReference>
<dbReference type="Proteomes" id="UP001251085">
    <property type="component" value="Unassembled WGS sequence"/>
</dbReference>
<comment type="caution">
    <text evidence="8">The sequence shown here is derived from an EMBL/GenBank/DDBJ whole genome shotgun (WGS) entry which is preliminary data.</text>
</comment>
<dbReference type="Gene3D" id="3.20.20.70">
    <property type="entry name" value="Aldolase class I"/>
    <property type="match status" value="1"/>
</dbReference>
<organism evidence="8 9">
    <name type="scientific">Paracoccus broussonetiae</name>
    <dbReference type="NCBI Taxonomy" id="3075834"/>
    <lineage>
        <taxon>Bacteria</taxon>
        <taxon>Pseudomonadati</taxon>
        <taxon>Pseudomonadota</taxon>
        <taxon>Alphaproteobacteria</taxon>
        <taxon>Rhodobacterales</taxon>
        <taxon>Paracoccaceae</taxon>
        <taxon>Paracoccus</taxon>
    </lineage>
</organism>